<dbReference type="RefSeq" id="WP_282219652.1">
    <property type="nucleotide sequence ID" value="NZ_CP118246.1"/>
</dbReference>
<evidence type="ECO:0000256" key="3">
    <source>
        <dbReference type="ARBA" id="ARBA00022448"/>
    </source>
</evidence>
<dbReference type="Proteomes" id="UP001220530">
    <property type="component" value="Chromosome"/>
</dbReference>
<keyword evidence="11" id="KW-1185">Reference proteome</keyword>
<feature type="domain" description="SLC41A/MgtE integral membrane" evidence="9">
    <location>
        <begin position="7"/>
        <end position="108"/>
    </location>
</feature>
<comment type="similarity">
    <text evidence="2">Belongs to the SLC41A transporter family.</text>
</comment>
<dbReference type="PANTHER" id="PTHR41394">
    <property type="entry name" value="MAGNESIUM TRANSPORTER MGTE"/>
    <property type="match status" value="1"/>
</dbReference>
<keyword evidence="6 8" id="KW-1133">Transmembrane helix</keyword>
<protein>
    <submittedName>
        <fullName evidence="10">Magnesium transporter</fullName>
    </submittedName>
</protein>
<accession>A0ABY7YPM2</accession>
<keyword evidence="7 8" id="KW-0472">Membrane</keyword>
<gene>
    <name evidence="10" type="ORF">PSQ19_03620</name>
</gene>
<comment type="subcellular location">
    <subcellularLocation>
        <location evidence="1">Membrane</location>
        <topology evidence="1">Multi-pass membrane protein</topology>
    </subcellularLocation>
</comment>
<reference evidence="10 11" key="1">
    <citation type="submission" date="2023-02" db="EMBL/GenBank/DDBJ databases">
        <title>Devosia algicola sp. nov., isolated from the phycosphere of marine algae.</title>
        <authorList>
            <person name="Kim J.M."/>
            <person name="Lee J.K."/>
            <person name="Choi B.J."/>
            <person name="Bayburt H."/>
            <person name="Jeon C.O."/>
        </authorList>
    </citation>
    <scope>NUCLEOTIDE SEQUENCE [LARGE SCALE GENOMIC DNA]</scope>
    <source>
        <strain evidence="10 11">G20-9</strain>
    </source>
</reference>
<sequence length="118" mass="12503">MPFRCESLSLGLARPQDLFRVWRKEVFVGLINGVVLGTLIALVAWVWKGNLMLGVVIGAALALNTIIAVSIGGIVPLLLKRTGQDPAVASGPLLTTITDMAGFFLVLSLASLAMPYLV</sequence>
<evidence type="ECO:0000256" key="7">
    <source>
        <dbReference type="ARBA" id="ARBA00023136"/>
    </source>
</evidence>
<proteinExistence type="inferred from homology"/>
<dbReference type="InterPro" id="IPR006667">
    <property type="entry name" value="SLC41_membr_dom"/>
</dbReference>
<evidence type="ECO:0000256" key="4">
    <source>
        <dbReference type="ARBA" id="ARBA00022692"/>
    </source>
</evidence>
<dbReference type="Pfam" id="PF01769">
    <property type="entry name" value="MgtE"/>
    <property type="match status" value="1"/>
</dbReference>
<dbReference type="SUPFAM" id="SSF161093">
    <property type="entry name" value="MgtE membrane domain-like"/>
    <property type="match status" value="1"/>
</dbReference>
<evidence type="ECO:0000256" key="6">
    <source>
        <dbReference type="ARBA" id="ARBA00022989"/>
    </source>
</evidence>
<feature type="transmembrane region" description="Helical" evidence="8">
    <location>
        <begin position="53"/>
        <end position="79"/>
    </location>
</feature>
<keyword evidence="4 8" id="KW-0812">Transmembrane</keyword>
<dbReference type="Gene3D" id="1.10.357.20">
    <property type="entry name" value="SLC41 divalent cation transporters, integral membrane domain"/>
    <property type="match status" value="1"/>
</dbReference>
<evidence type="ECO:0000256" key="2">
    <source>
        <dbReference type="ARBA" id="ARBA00009749"/>
    </source>
</evidence>
<evidence type="ECO:0000313" key="10">
    <source>
        <dbReference type="EMBL" id="WDR03258.1"/>
    </source>
</evidence>
<name>A0ABY7YPM2_9HYPH</name>
<dbReference type="EMBL" id="CP118246">
    <property type="protein sequence ID" value="WDR03258.1"/>
    <property type="molecule type" value="Genomic_DNA"/>
</dbReference>
<evidence type="ECO:0000259" key="9">
    <source>
        <dbReference type="Pfam" id="PF01769"/>
    </source>
</evidence>
<feature type="transmembrane region" description="Helical" evidence="8">
    <location>
        <begin position="26"/>
        <end position="47"/>
    </location>
</feature>
<evidence type="ECO:0000313" key="11">
    <source>
        <dbReference type="Proteomes" id="UP001220530"/>
    </source>
</evidence>
<dbReference type="PANTHER" id="PTHR41394:SF5">
    <property type="entry name" value="SLC41A_MGTE INTEGRAL MEMBRANE DOMAIN-CONTAINING PROTEIN"/>
    <property type="match status" value="1"/>
</dbReference>
<evidence type="ECO:0000256" key="8">
    <source>
        <dbReference type="SAM" id="Phobius"/>
    </source>
</evidence>
<feature type="transmembrane region" description="Helical" evidence="8">
    <location>
        <begin position="91"/>
        <end position="117"/>
    </location>
</feature>
<keyword evidence="3" id="KW-0813">Transport</keyword>
<keyword evidence="5" id="KW-0460">Magnesium</keyword>
<evidence type="ECO:0000256" key="1">
    <source>
        <dbReference type="ARBA" id="ARBA00004141"/>
    </source>
</evidence>
<evidence type="ECO:0000256" key="5">
    <source>
        <dbReference type="ARBA" id="ARBA00022842"/>
    </source>
</evidence>
<dbReference type="InterPro" id="IPR036739">
    <property type="entry name" value="SLC41_membr_dom_sf"/>
</dbReference>
<organism evidence="10 11">
    <name type="scientific">Devosia algicola</name>
    <dbReference type="NCBI Taxonomy" id="3026418"/>
    <lineage>
        <taxon>Bacteria</taxon>
        <taxon>Pseudomonadati</taxon>
        <taxon>Pseudomonadota</taxon>
        <taxon>Alphaproteobacteria</taxon>
        <taxon>Hyphomicrobiales</taxon>
        <taxon>Devosiaceae</taxon>
        <taxon>Devosia</taxon>
    </lineage>
</organism>